<protein>
    <submittedName>
        <fullName evidence="1">Antitoxin of ParD toxin-antitoxin type II system</fullName>
    </submittedName>
</protein>
<proteinExistence type="predicted"/>
<name>A0A2T5ILW6_9PROT</name>
<sequence length="84" mass="9533">MINSANEMKHEAPGTQQLRHINKIGEGASIVQRSDSLVQSINLRLLEERQTRLETLRHALIEGEQSGTFDYSLQSTLNELENQD</sequence>
<dbReference type="InterPro" id="IPR022789">
    <property type="entry name" value="ParD"/>
</dbReference>
<accession>A0A2T5ILW6</accession>
<comment type="caution">
    <text evidence="1">The sequence shown here is derived from an EMBL/GenBank/DDBJ whole genome shotgun (WGS) entry which is preliminary data.</text>
</comment>
<organism evidence="1 2">
    <name type="scientific">Nitrosomonas ureae</name>
    <dbReference type="NCBI Taxonomy" id="44577"/>
    <lineage>
        <taxon>Bacteria</taxon>
        <taxon>Pseudomonadati</taxon>
        <taxon>Pseudomonadota</taxon>
        <taxon>Betaproteobacteria</taxon>
        <taxon>Nitrosomonadales</taxon>
        <taxon>Nitrosomonadaceae</taxon>
        <taxon>Nitrosomonas</taxon>
    </lineage>
</organism>
<dbReference type="EMBL" id="QAOL01000016">
    <property type="protein sequence ID" value="PTQ84818.1"/>
    <property type="molecule type" value="Genomic_DNA"/>
</dbReference>
<dbReference type="InterPro" id="IPR038296">
    <property type="entry name" value="ParD_sf"/>
</dbReference>
<evidence type="ECO:0000313" key="1">
    <source>
        <dbReference type="EMBL" id="PTQ84818.1"/>
    </source>
</evidence>
<evidence type="ECO:0000313" key="2">
    <source>
        <dbReference type="Proteomes" id="UP000244110"/>
    </source>
</evidence>
<dbReference type="Proteomes" id="UP000244110">
    <property type="component" value="Unassembled WGS sequence"/>
</dbReference>
<reference evidence="1 2" key="1">
    <citation type="submission" date="2018-04" db="EMBL/GenBank/DDBJ databases">
        <title>Active sludge and wastewater microbial communities from Klosterneuburg, Austria.</title>
        <authorList>
            <person name="Wagner M."/>
        </authorList>
    </citation>
    <scope>NUCLEOTIDE SEQUENCE [LARGE SCALE GENOMIC DNA]</scope>
    <source>
        <strain evidence="1 2">Nm4</strain>
    </source>
</reference>
<dbReference type="Pfam" id="PF03693">
    <property type="entry name" value="ParD_antitoxin"/>
    <property type="match status" value="1"/>
</dbReference>
<gene>
    <name evidence="1" type="ORF">C8R28_101617</name>
</gene>
<dbReference type="AlphaFoldDB" id="A0A2T5ILW6"/>
<dbReference type="Gene3D" id="6.10.10.120">
    <property type="entry name" value="Antitoxin ParD1-like"/>
    <property type="match status" value="1"/>
</dbReference>